<protein>
    <submittedName>
        <fullName evidence="2">NPCBM/NEW2 domain protein</fullName>
    </submittedName>
</protein>
<dbReference type="InterPro" id="IPR013222">
    <property type="entry name" value="Glyco_hyd_98_carb-bd"/>
</dbReference>
<sequence length="435" mass="46990">MLLLSASQPDPQPAPVVQQRATDLRPGFILRQSRGLRVGLWGVALTLLFAAAPLHAAERLGELVTVEGLRTEAHLVRVADGKLEFLADNKKIDIPQDDLVRWGEPATPAAQPTALLADGSVVVCGPAWADGGALSYHDGEWQIKNPRFRTLSVPRERVRAAWLAAAGEQPLLRSVRRESASYSEEGDRVWLTSGDTLSGELKAIGKQAVQFDVAGEAIDMPIERVAAIAVGGQREQPATPWVVGLPDGTLLRAESVERTGTKGVVTLAGGVQVEGRTGVQLCYLQHDSDRLRYLSDLEPLDYQHTPYLSVGWPLGRDAGGQGEALQAAGRRFLRGITMHSASRVVYRVEGDWRRLAASLAVEDTGAEGSVTFHVLVARQGSFESAYDSPIVRSGDPPMPISVDIEGARAVALLVDFADYGDRGDHAVWLDARLER</sequence>
<name>A0A5C5V6I6_9BACT</name>
<accession>A0A5C5V6I6</accession>
<dbReference type="EMBL" id="SIHJ01000002">
    <property type="protein sequence ID" value="TWT33553.1"/>
    <property type="molecule type" value="Genomic_DNA"/>
</dbReference>
<reference evidence="2 3" key="1">
    <citation type="submission" date="2019-02" db="EMBL/GenBank/DDBJ databases">
        <title>Deep-cultivation of Planctomycetes and their phenomic and genomic characterization uncovers novel biology.</title>
        <authorList>
            <person name="Wiegand S."/>
            <person name="Jogler M."/>
            <person name="Boedeker C."/>
            <person name="Pinto D."/>
            <person name="Vollmers J."/>
            <person name="Rivas-Marin E."/>
            <person name="Kohn T."/>
            <person name="Peeters S.H."/>
            <person name="Heuer A."/>
            <person name="Rast P."/>
            <person name="Oberbeckmann S."/>
            <person name="Bunk B."/>
            <person name="Jeske O."/>
            <person name="Meyerdierks A."/>
            <person name="Storesund J.E."/>
            <person name="Kallscheuer N."/>
            <person name="Luecker S."/>
            <person name="Lage O.M."/>
            <person name="Pohl T."/>
            <person name="Merkel B.J."/>
            <person name="Hornburger P."/>
            <person name="Mueller R.-W."/>
            <person name="Bruemmer F."/>
            <person name="Labrenz M."/>
            <person name="Spormann A.M."/>
            <person name="Op Den Camp H."/>
            <person name="Overmann J."/>
            <person name="Amann R."/>
            <person name="Jetten M.S.M."/>
            <person name="Mascher T."/>
            <person name="Medema M.H."/>
            <person name="Devos D.P."/>
            <person name="Kaster A.-K."/>
            <person name="Ovreas L."/>
            <person name="Rohde M."/>
            <person name="Galperin M.Y."/>
            <person name="Jogler C."/>
        </authorList>
    </citation>
    <scope>NUCLEOTIDE SEQUENCE [LARGE SCALE GENOMIC DNA]</scope>
    <source>
        <strain evidence="2 3">KOR34</strain>
    </source>
</reference>
<dbReference type="SMART" id="SM00776">
    <property type="entry name" value="NPCBM"/>
    <property type="match status" value="1"/>
</dbReference>
<proteinExistence type="predicted"/>
<feature type="domain" description="Glycosyl hydrolase family 98 putative carbohydrate-binding module" evidence="1">
    <location>
        <begin position="288"/>
        <end position="435"/>
    </location>
</feature>
<evidence type="ECO:0000313" key="2">
    <source>
        <dbReference type="EMBL" id="TWT33553.1"/>
    </source>
</evidence>
<dbReference type="AlphaFoldDB" id="A0A5C5V6I6"/>
<comment type="caution">
    <text evidence="2">The sequence shown here is derived from an EMBL/GenBank/DDBJ whole genome shotgun (WGS) entry which is preliminary data.</text>
</comment>
<dbReference type="Proteomes" id="UP000316714">
    <property type="component" value="Unassembled WGS sequence"/>
</dbReference>
<evidence type="ECO:0000313" key="3">
    <source>
        <dbReference type="Proteomes" id="UP000316714"/>
    </source>
</evidence>
<dbReference type="Pfam" id="PF08305">
    <property type="entry name" value="NPCBM"/>
    <property type="match status" value="1"/>
</dbReference>
<evidence type="ECO:0000259" key="1">
    <source>
        <dbReference type="SMART" id="SM00776"/>
    </source>
</evidence>
<organism evidence="2 3">
    <name type="scientific">Posidoniimonas corsicana</name>
    <dbReference type="NCBI Taxonomy" id="1938618"/>
    <lineage>
        <taxon>Bacteria</taxon>
        <taxon>Pseudomonadati</taxon>
        <taxon>Planctomycetota</taxon>
        <taxon>Planctomycetia</taxon>
        <taxon>Pirellulales</taxon>
        <taxon>Lacipirellulaceae</taxon>
        <taxon>Posidoniimonas</taxon>
    </lineage>
</organism>
<dbReference type="InterPro" id="IPR038637">
    <property type="entry name" value="NPCBM_sf"/>
</dbReference>
<dbReference type="Gene3D" id="2.60.120.1060">
    <property type="entry name" value="NPCBM/NEW2 domain"/>
    <property type="match status" value="1"/>
</dbReference>
<keyword evidence="3" id="KW-1185">Reference proteome</keyword>
<dbReference type="InterPro" id="IPR008979">
    <property type="entry name" value="Galactose-bd-like_sf"/>
</dbReference>
<dbReference type="SUPFAM" id="SSF49785">
    <property type="entry name" value="Galactose-binding domain-like"/>
    <property type="match status" value="1"/>
</dbReference>
<gene>
    <name evidence="2" type="ORF">KOR34_33850</name>
</gene>